<feature type="domain" description="AMP-binding enzyme C-terminal" evidence="4">
    <location>
        <begin position="364"/>
        <end position="439"/>
    </location>
</feature>
<dbReference type="Pfam" id="PF13193">
    <property type="entry name" value="AMP-binding_C"/>
    <property type="match status" value="1"/>
</dbReference>
<evidence type="ECO:0000259" key="3">
    <source>
        <dbReference type="Pfam" id="PF00501"/>
    </source>
</evidence>
<proteinExistence type="inferred from homology"/>
<feature type="domain" description="AMP-dependent synthetase/ligase" evidence="3">
    <location>
        <begin position="16"/>
        <end position="301"/>
    </location>
</feature>
<dbReference type="Pfam" id="PF00501">
    <property type="entry name" value="AMP-binding"/>
    <property type="match status" value="1"/>
</dbReference>
<sequence>MTLATPPIVGPGAVPADLLARAHGAARWLAAHRIAEGSRVAVDSPDPLPWFLGADLLGAACLVAEPTWTPRERDAVLADARPDLVVTGVAKPLPEPLPESVAHASARDAGHVGDTRNVGDVGVAPAGDDGTFFYLPTTSGSSARPKVLIRTRRSWLRSFAALGPLPGPVLIPGPLSSSLFLFGALHALWCGHRVQSLSCWEPERAALAAQRAATVHLVPAMLAGLLAVLERRPDLREGCALRTVVCGGAHLGDDTRERFARLLPGAELIEYYGSAEHSLIALRRGTDGLRPVPGVRLDVRDGLLWVSSPLAFSGRLRGGTFHPAEDEWSTVGDQVELDGTGALTVRGRAGAVVSSGGKLVAAEEVEAVLRTVPAVTDVLVTGTPHPTLGAIVTAVIETTADGPPTLRELRAAARAGLEPGKRPRRWLATEALPRTASGKPARATVAERLRDGTLAAEPMR</sequence>
<organism evidence="5 6">
    <name type="scientific">Microtetraspora glauca</name>
    <dbReference type="NCBI Taxonomy" id="1996"/>
    <lineage>
        <taxon>Bacteria</taxon>
        <taxon>Bacillati</taxon>
        <taxon>Actinomycetota</taxon>
        <taxon>Actinomycetes</taxon>
        <taxon>Streptosporangiales</taxon>
        <taxon>Streptosporangiaceae</taxon>
        <taxon>Microtetraspora</taxon>
    </lineage>
</organism>
<dbReference type="PANTHER" id="PTHR43201:SF5">
    <property type="entry name" value="MEDIUM-CHAIN ACYL-COA LIGASE ACSF2, MITOCHONDRIAL"/>
    <property type="match status" value="1"/>
</dbReference>
<evidence type="ECO:0000256" key="2">
    <source>
        <dbReference type="ARBA" id="ARBA00022598"/>
    </source>
</evidence>
<evidence type="ECO:0000313" key="5">
    <source>
        <dbReference type="EMBL" id="MEV0970711.1"/>
    </source>
</evidence>
<dbReference type="InterPro" id="IPR025110">
    <property type="entry name" value="AMP-bd_C"/>
</dbReference>
<dbReference type="SUPFAM" id="SSF56801">
    <property type="entry name" value="Acetyl-CoA synthetase-like"/>
    <property type="match status" value="1"/>
</dbReference>
<dbReference type="InterPro" id="IPR045851">
    <property type="entry name" value="AMP-bd_C_sf"/>
</dbReference>
<comment type="similarity">
    <text evidence="1">Belongs to the ATP-dependent AMP-binding enzyme family.</text>
</comment>
<reference evidence="5 6" key="1">
    <citation type="submission" date="2024-06" db="EMBL/GenBank/DDBJ databases">
        <title>The Natural Products Discovery Center: Release of the First 8490 Sequenced Strains for Exploring Actinobacteria Biosynthetic Diversity.</title>
        <authorList>
            <person name="Kalkreuter E."/>
            <person name="Kautsar S.A."/>
            <person name="Yang D."/>
            <person name="Bader C.D."/>
            <person name="Teijaro C.N."/>
            <person name="Fluegel L."/>
            <person name="Davis C.M."/>
            <person name="Simpson J.R."/>
            <person name="Lauterbach L."/>
            <person name="Steele A.D."/>
            <person name="Gui C."/>
            <person name="Meng S."/>
            <person name="Li G."/>
            <person name="Viehrig K."/>
            <person name="Ye F."/>
            <person name="Su P."/>
            <person name="Kiefer A.F."/>
            <person name="Nichols A."/>
            <person name="Cepeda A.J."/>
            <person name="Yan W."/>
            <person name="Fan B."/>
            <person name="Jiang Y."/>
            <person name="Adhikari A."/>
            <person name="Zheng C.-J."/>
            <person name="Schuster L."/>
            <person name="Cowan T.M."/>
            <person name="Smanski M.J."/>
            <person name="Chevrette M.G."/>
            <person name="De Carvalho L.P.S."/>
            <person name="Shen B."/>
        </authorList>
    </citation>
    <scope>NUCLEOTIDE SEQUENCE [LARGE SCALE GENOMIC DNA]</scope>
    <source>
        <strain evidence="5 6">NPDC050100</strain>
    </source>
</reference>
<dbReference type="EMBL" id="JBFALK010000010">
    <property type="protein sequence ID" value="MEV0970711.1"/>
    <property type="molecule type" value="Genomic_DNA"/>
</dbReference>
<accession>A0ABV3GH17</accession>
<evidence type="ECO:0000256" key="1">
    <source>
        <dbReference type="ARBA" id="ARBA00006432"/>
    </source>
</evidence>
<dbReference type="InterPro" id="IPR042099">
    <property type="entry name" value="ANL_N_sf"/>
</dbReference>
<dbReference type="RefSeq" id="WP_358134332.1">
    <property type="nucleotide sequence ID" value="NZ_JBFALK010000010.1"/>
</dbReference>
<dbReference type="PANTHER" id="PTHR43201">
    <property type="entry name" value="ACYL-COA SYNTHETASE"/>
    <property type="match status" value="1"/>
</dbReference>
<dbReference type="Gene3D" id="3.30.300.30">
    <property type="match status" value="1"/>
</dbReference>
<keyword evidence="6" id="KW-1185">Reference proteome</keyword>
<evidence type="ECO:0000313" key="6">
    <source>
        <dbReference type="Proteomes" id="UP001551675"/>
    </source>
</evidence>
<gene>
    <name evidence="5" type="ORF">AB0I59_18910</name>
</gene>
<dbReference type="Proteomes" id="UP001551675">
    <property type="component" value="Unassembled WGS sequence"/>
</dbReference>
<keyword evidence="2" id="KW-0436">Ligase</keyword>
<protein>
    <submittedName>
        <fullName evidence="5">AMP-binding protein</fullName>
    </submittedName>
</protein>
<name>A0ABV3GH17_MICGL</name>
<dbReference type="InterPro" id="IPR000873">
    <property type="entry name" value="AMP-dep_synth/lig_dom"/>
</dbReference>
<comment type="caution">
    <text evidence="5">The sequence shown here is derived from an EMBL/GenBank/DDBJ whole genome shotgun (WGS) entry which is preliminary data.</text>
</comment>
<evidence type="ECO:0000259" key="4">
    <source>
        <dbReference type="Pfam" id="PF13193"/>
    </source>
</evidence>
<dbReference type="Gene3D" id="3.40.50.12780">
    <property type="entry name" value="N-terminal domain of ligase-like"/>
    <property type="match status" value="1"/>
</dbReference>